<dbReference type="PANTHER" id="PTHR34700:SF4">
    <property type="entry name" value="PHAGE-LIKE ELEMENT PBSX PROTEIN XKDP"/>
    <property type="match status" value="1"/>
</dbReference>
<sequence length="280" mass="32664">MGKKVFCFRCCLSLTALLLFQPVSAKSPLTKSTRPREKREVENLIRDYYEACSREDRERIHELLEMGDQALAELRGQWARECGLEGYEVIRTEAQPMKEDGMWFVYAEYEVSAKGFEVTIPGASCHVLQKTEDRWRDVSDSASRELSEEVQEIVHDYVDEMGEVNRRYNDVVAENPEVWEWLNTVAQVMQEKTYAELGKEEENRQENQQQENRQGDSEQGTQEDIYIVLPGDCLWHIAELRLGDGRKWTELYEWNREAIGENPDLILTGTELRLSDLDKK</sequence>
<name>A0A2K4ZBV0_9FIRM</name>
<keyword evidence="5" id="KW-1185">Reference proteome</keyword>
<reference evidence="4 5" key="1">
    <citation type="submission" date="2018-01" db="EMBL/GenBank/DDBJ databases">
        <authorList>
            <person name="Gaut B.S."/>
            <person name="Morton B.R."/>
            <person name="Clegg M.T."/>
            <person name="Duvall M.R."/>
        </authorList>
    </citation>
    <scope>NUCLEOTIDE SEQUENCE [LARGE SCALE GENOMIC DNA]</scope>
    <source>
        <strain evidence="4">GP69</strain>
    </source>
</reference>
<dbReference type="Gene3D" id="3.10.350.10">
    <property type="entry name" value="LysM domain"/>
    <property type="match status" value="1"/>
</dbReference>
<dbReference type="OrthoDB" id="7820733at2"/>
<evidence type="ECO:0000313" key="5">
    <source>
        <dbReference type="Proteomes" id="UP000236311"/>
    </source>
</evidence>
<evidence type="ECO:0000256" key="2">
    <source>
        <dbReference type="SAM" id="SignalP"/>
    </source>
</evidence>
<feature type="domain" description="LysM" evidence="3">
    <location>
        <begin position="224"/>
        <end position="274"/>
    </location>
</feature>
<dbReference type="InterPro" id="IPR032710">
    <property type="entry name" value="NTF2-like_dom_sf"/>
</dbReference>
<dbReference type="RefSeq" id="WP_103238069.1">
    <property type="nucleotide sequence ID" value="NZ_JANJZD010000003.1"/>
</dbReference>
<feature type="region of interest" description="Disordered" evidence="1">
    <location>
        <begin position="198"/>
        <end position="222"/>
    </location>
</feature>
<dbReference type="PANTHER" id="PTHR34700">
    <property type="entry name" value="POTASSIUM BINDING PROTEIN KBP"/>
    <property type="match status" value="1"/>
</dbReference>
<organism evidence="4 5">
    <name type="scientific">Acetatifactor muris</name>
    <dbReference type="NCBI Taxonomy" id="879566"/>
    <lineage>
        <taxon>Bacteria</taxon>
        <taxon>Bacillati</taxon>
        <taxon>Bacillota</taxon>
        <taxon>Clostridia</taxon>
        <taxon>Lachnospirales</taxon>
        <taxon>Lachnospiraceae</taxon>
        <taxon>Acetatifactor</taxon>
    </lineage>
</organism>
<dbReference type="InterPro" id="IPR036779">
    <property type="entry name" value="LysM_dom_sf"/>
</dbReference>
<feature type="chain" id="PRO_5014474871" evidence="2">
    <location>
        <begin position="26"/>
        <end position="280"/>
    </location>
</feature>
<protein>
    <submittedName>
        <fullName evidence="4">LysM domain/BON superfamily protein</fullName>
    </submittedName>
</protein>
<dbReference type="InterPro" id="IPR018392">
    <property type="entry name" value="LysM"/>
</dbReference>
<gene>
    <name evidence="4" type="ORF">AMURIS_00652</name>
</gene>
<dbReference type="CDD" id="cd00118">
    <property type="entry name" value="LysM"/>
    <property type="match status" value="1"/>
</dbReference>
<evidence type="ECO:0000313" key="4">
    <source>
        <dbReference type="EMBL" id="SOY27947.1"/>
    </source>
</evidence>
<dbReference type="PROSITE" id="PS51782">
    <property type="entry name" value="LYSM"/>
    <property type="match status" value="1"/>
</dbReference>
<dbReference type="InterPro" id="IPR052196">
    <property type="entry name" value="Bact_Kbp"/>
</dbReference>
<evidence type="ECO:0000256" key="1">
    <source>
        <dbReference type="SAM" id="MobiDB-lite"/>
    </source>
</evidence>
<accession>A0A2K4ZBV0</accession>
<evidence type="ECO:0000259" key="3">
    <source>
        <dbReference type="PROSITE" id="PS51782"/>
    </source>
</evidence>
<dbReference type="EMBL" id="OFSM01000003">
    <property type="protein sequence ID" value="SOY27947.1"/>
    <property type="molecule type" value="Genomic_DNA"/>
</dbReference>
<dbReference type="SUPFAM" id="SSF54427">
    <property type="entry name" value="NTF2-like"/>
    <property type="match status" value="1"/>
</dbReference>
<feature type="signal peptide" evidence="2">
    <location>
        <begin position="1"/>
        <end position="25"/>
    </location>
</feature>
<dbReference type="AlphaFoldDB" id="A0A2K4ZBV0"/>
<proteinExistence type="predicted"/>
<keyword evidence="2" id="KW-0732">Signal</keyword>
<dbReference type="Proteomes" id="UP000236311">
    <property type="component" value="Unassembled WGS sequence"/>
</dbReference>